<gene>
    <name evidence="3" type="ORF">COW36_12190</name>
</gene>
<sequence length="283" mass="31397">MNFSRASLAFTLLFSTVLSACGTQTLTVATQSPLQSASVQAAARQSTQTQKSPVKTTQVTVNNLSQEKQALALQPVSAETVKAQLELRAQKATPKADENTPLYSATELDALKKLEASLADQIKEEDQKNASTQGFKTKSADHGKDIEIEMFLYNPKYSKSAKFWGIDNANELLMAGRSPLRRWLLKRKFEGLWAPRGFEQQILFWVEQADLLRITGVSRDQAWLLVANGITSVPDLARRNVIELGALKVSLALMAFQYGMDAPSLDELKDWTEEAKSLEPLIY</sequence>
<feature type="chain" id="PRO_5015005883" description="DUF4332 domain-containing protein" evidence="1">
    <location>
        <begin position="21"/>
        <end position="283"/>
    </location>
</feature>
<dbReference type="PROSITE" id="PS51257">
    <property type="entry name" value="PROKAR_LIPOPROTEIN"/>
    <property type="match status" value="1"/>
</dbReference>
<dbReference type="EMBL" id="PFFQ01000037">
    <property type="protein sequence ID" value="PIW16519.1"/>
    <property type="molecule type" value="Genomic_DNA"/>
</dbReference>
<accession>A0A2M7G3S9</accession>
<organism evidence="3 4">
    <name type="scientific">bacterium (Candidatus Blackallbacteria) CG17_big_fil_post_rev_8_21_14_2_50_48_46</name>
    <dbReference type="NCBI Taxonomy" id="2014261"/>
    <lineage>
        <taxon>Bacteria</taxon>
        <taxon>Candidatus Blackallbacteria</taxon>
    </lineage>
</organism>
<dbReference type="InterPro" id="IPR025567">
    <property type="entry name" value="DUF4332"/>
</dbReference>
<evidence type="ECO:0000313" key="3">
    <source>
        <dbReference type="EMBL" id="PIW16519.1"/>
    </source>
</evidence>
<dbReference type="Pfam" id="PF14229">
    <property type="entry name" value="DUF4332"/>
    <property type="match status" value="1"/>
</dbReference>
<proteinExistence type="predicted"/>
<comment type="caution">
    <text evidence="3">The sequence shown here is derived from an EMBL/GenBank/DDBJ whole genome shotgun (WGS) entry which is preliminary data.</text>
</comment>
<reference evidence="3 4" key="1">
    <citation type="submission" date="2017-09" db="EMBL/GenBank/DDBJ databases">
        <title>Depth-based differentiation of microbial function through sediment-hosted aquifers and enrichment of novel symbionts in the deep terrestrial subsurface.</title>
        <authorList>
            <person name="Probst A.J."/>
            <person name="Ladd B."/>
            <person name="Jarett J.K."/>
            <person name="Geller-Mcgrath D.E."/>
            <person name="Sieber C.M."/>
            <person name="Emerson J.B."/>
            <person name="Anantharaman K."/>
            <person name="Thomas B.C."/>
            <person name="Malmstrom R."/>
            <person name="Stieglmeier M."/>
            <person name="Klingl A."/>
            <person name="Woyke T."/>
            <person name="Ryan C.M."/>
            <person name="Banfield J.F."/>
        </authorList>
    </citation>
    <scope>NUCLEOTIDE SEQUENCE [LARGE SCALE GENOMIC DNA]</scope>
    <source>
        <strain evidence="3">CG17_big_fil_post_rev_8_21_14_2_50_48_46</strain>
    </source>
</reference>
<feature type="signal peptide" evidence="1">
    <location>
        <begin position="1"/>
        <end position="20"/>
    </location>
</feature>
<keyword evidence="1" id="KW-0732">Signal</keyword>
<dbReference type="Proteomes" id="UP000231019">
    <property type="component" value="Unassembled WGS sequence"/>
</dbReference>
<protein>
    <recommendedName>
        <fullName evidence="2">DUF4332 domain-containing protein</fullName>
    </recommendedName>
</protein>
<name>A0A2M7G3S9_9BACT</name>
<evidence type="ECO:0000313" key="4">
    <source>
        <dbReference type="Proteomes" id="UP000231019"/>
    </source>
</evidence>
<evidence type="ECO:0000256" key="1">
    <source>
        <dbReference type="SAM" id="SignalP"/>
    </source>
</evidence>
<feature type="domain" description="DUF4332" evidence="2">
    <location>
        <begin position="162"/>
        <end position="278"/>
    </location>
</feature>
<dbReference type="AlphaFoldDB" id="A0A2M7G3S9"/>
<evidence type="ECO:0000259" key="2">
    <source>
        <dbReference type="Pfam" id="PF14229"/>
    </source>
</evidence>